<dbReference type="AlphaFoldDB" id="A0ABD0XRF9"/>
<evidence type="ECO:0000256" key="1">
    <source>
        <dbReference type="SAM" id="MobiDB-lite"/>
    </source>
</evidence>
<organism evidence="2 3">
    <name type="scientific">Umbra pygmaea</name>
    <name type="common">Eastern mudminnow</name>
    <dbReference type="NCBI Taxonomy" id="75934"/>
    <lineage>
        <taxon>Eukaryota</taxon>
        <taxon>Metazoa</taxon>
        <taxon>Chordata</taxon>
        <taxon>Craniata</taxon>
        <taxon>Vertebrata</taxon>
        <taxon>Euteleostomi</taxon>
        <taxon>Actinopterygii</taxon>
        <taxon>Neopterygii</taxon>
        <taxon>Teleostei</taxon>
        <taxon>Protacanthopterygii</taxon>
        <taxon>Esociformes</taxon>
        <taxon>Umbridae</taxon>
        <taxon>Umbra</taxon>
    </lineage>
</organism>
<evidence type="ECO:0000313" key="2">
    <source>
        <dbReference type="EMBL" id="KAL1005660.1"/>
    </source>
</evidence>
<feature type="region of interest" description="Disordered" evidence="1">
    <location>
        <begin position="1"/>
        <end position="36"/>
    </location>
</feature>
<gene>
    <name evidence="2" type="ORF">UPYG_G00061940</name>
</gene>
<reference evidence="2 3" key="1">
    <citation type="submission" date="2024-06" db="EMBL/GenBank/DDBJ databases">
        <authorList>
            <person name="Pan Q."/>
            <person name="Wen M."/>
            <person name="Jouanno E."/>
            <person name="Zahm M."/>
            <person name="Klopp C."/>
            <person name="Cabau C."/>
            <person name="Louis A."/>
            <person name="Berthelot C."/>
            <person name="Parey E."/>
            <person name="Roest Crollius H."/>
            <person name="Montfort J."/>
            <person name="Robinson-Rechavi M."/>
            <person name="Bouchez O."/>
            <person name="Lampietro C."/>
            <person name="Lopez Roques C."/>
            <person name="Donnadieu C."/>
            <person name="Postlethwait J."/>
            <person name="Bobe J."/>
            <person name="Verreycken H."/>
            <person name="Guiguen Y."/>
        </authorList>
    </citation>
    <scope>NUCLEOTIDE SEQUENCE [LARGE SCALE GENOMIC DNA]</scope>
    <source>
        <strain evidence="2">Up_M1</strain>
        <tissue evidence="2">Testis</tissue>
    </source>
</reference>
<sequence length="118" mass="13253">MTTEEEGPGAEGDVVISVNPDDEMPLPHPGPSPEIKEGLREWEIESRMERSEVGRMLGDDEECDRDEEEDEDDISTLIVPYPELAPVVFFCLKQTTFPRSWCISVVSSPYPLTLPSDL</sequence>
<name>A0ABD0XRF9_UMBPY</name>
<feature type="compositionally biased region" description="Acidic residues" evidence="1">
    <location>
        <begin position="59"/>
        <end position="72"/>
    </location>
</feature>
<accession>A0ABD0XRF9</accession>
<dbReference type="Proteomes" id="UP001557470">
    <property type="component" value="Unassembled WGS sequence"/>
</dbReference>
<protein>
    <submittedName>
        <fullName evidence="2">Uncharacterized protein</fullName>
    </submittedName>
</protein>
<evidence type="ECO:0000313" key="3">
    <source>
        <dbReference type="Proteomes" id="UP001557470"/>
    </source>
</evidence>
<keyword evidence="3" id="KW-1185">Reference proteome</keyword>
<feature type="region of interest" description="Disordered" evidence="1">
    <location>
        <begin position="50"/>
        <end position="72"/>
    </location>
</feature>
<dbReference type="EMBL" id="JAGEUA010000002">
    <property type="protein sequence ID" value="KAL1005660.1"/>
    <property type="molecule type" value="Genomic_DNA"/>
</dbReference>
<proteinExistence type="predicted"/>
<comment type="caution">
    <text evidence="2">The sequence shown here is derived from an EMBL/GenBank/DDBJ whole genome shotgun (WGS) entry which is preliminary data.</text>
</comment>